<sequence>MLAYLLLPLTLAAQAFAAPTISTRSPTSLRAVWTFDKAEGTKLGESDGNVVETGNFAKFPLAFDVDQDGHGTISFGNVTYRARHKTAESDGVICTKMFNPDFAKVDCLVLGAKGFHPTPLTTSTKRSAVDSVMPHLAMVVPNVPMLDPQPEERDVDKRLVNEICSSIDTTVLVGDGNPHQNCLHTQIIETINCEGAATCNAGYTDMQSLTIGFSYTLKLADWAQFGFLVTQSWTTGNMYNCGGTTGEDVCIWHNTAHTAITVRSEDYIPAACGIAQILYSEDVILKSPNEQNRGGSYYCVVGPCRAKGDAYWDNSGRAGGP</sequence>
<evidence type="ECO:0000313" key="3">
    <source>
        <dbReference type="Proteomes" id="UP000738349"/>
    </source>
</evidence>
<dbReference type="Proteomes" id="UP000738349">
    <property type="component" value="Unassembled WGS sequence"/>
</dbReference>
<keyword evidence="3" id="KW-1185">Reference proteome</keyword>
<dbReference type="AlphaFoldDB" id="A0A9P9F8J9"/>
<protein>
    <submittedName>
        <fullName evidence="2">Uncharacterized protein</fullName>
    </submittedName>
</protein>
<dbReference type="OrthoDB" id="3641682at2759"/>
<accession>A0A9P9F8J9</accession>
<reference evidence="2" key="1">
    <citation type="journal article" date="2021" name="Nat. Commun.">
        <title>Genetic determinants of endophytism in the Arabidopsis root mycobiome.</title>
        <authorList>
            <person name="Mesny F."/>
            <person name="Miyauchi S."/>
            <person name="Thiergart T."/>
            <person name="Pickel B."/>
            <person name="Atanasova L."/>
            <person name="Karlsson M."/>
            <person name="Huettel B."/>
            <person name="Barry K.W."/>
            <person name="Haridas S."/>
            <person name="Chen C."/>
            <person name="Bauer D."/>
            <person name="Andreopoulos W."/>
            <person name="Pangilinan J."/>
            <person name="LaButti K."/>
            <person name="Riley R."/>
            <person name="Lipzen A."/>
            <person name="Clum A."/>
            <person name="Drula E."/>
            <person name="Henrissat B."/>
            <person name="Kohler A."/>
            <person name="Grigoriev I.V."/>
            <person name="Martin F.M."/>
            <person name="Hacquard S."/>
        </authorList>
    </citation>
    <scope>NUCLEOTIDE SEQUENCE</scope>
    <source>
        <strain evidence="2">MPI-CAGE-AT-0147</strain>
    </source>
</reference>
<feature type="signal peptide" evidence="1">
    <location>
        <begin position="1"/>
        <end position="17"/>
    </location>
</feature>
<feature type="chain" id="PRO_5040505546" evidence="1">
    <location>
        <begin position="18"/>
        <end position="321"/>
    </location>
</feature>
<comment type="caution">
    <text evidence="2">The sequence shown here is derived from an EMBL/GenBank/DDBJ whole genome shotgun (WGS) entry which is preliminary data.</text>
</comment>
<keyword evidence="1" id="KW-0732">Signal</keyword>
<evidence type="ECO:0000256" key="1">
    <source>
        <dbReference type="SAM" id="SignalP"/>
    </source>
</evidence>
<gene>
    <name evidence="2" type="ORF">EDB81DRAFT_756606</name>
</gene>
<evidence type="ECO:0000313" key="2">
    <source>
        <dbReference type="EMBL" id="KAH7156099.1"/>
    </source>
</evidence>
<organism evidence="2 3">
    <name type="scientific">Dactylonectria macrodidyma</name>
    <dbReference type="NCBI Taxonomy" id="307937"/>
    <lineage>
        <taxon>Eukaryota</taxon>
        <taxon>Fungi</taxon>
        <taxon>Dikarya</taxon>
        <taxon>Ascomycota</taxon>
        <taxon>Pezizomycotina</taxon>
        <taxon>Sordariomycetes</taxon>
        <taxon>Hypocreomycetidae</taxon>
        <taxon>Hypocreales</taxon>
        <taxon>Nectriaceae</taxon>
        <taxon>Dactylonectria</taxon>
    </lineage>
</organism>
<proteinExistence type="predicted"/>
<name>A0A9P9F8J9_9HYPO</name>
<dbReference type="EMBL" id="JAGMUV010000005">
    <property type="protein sequence ID" value="KAH7156099.1"/>
    <property type="molecule type" value="Genomic_DNA"/>
</dbReference>